<evidence type="ECO:0000313" key="2">
    <source>
        <dbReference type="Proteomes" id="UP000015104"/>
    </source>
</evidence>
<dbReference type="HOGENOM" id="CLU_2888621_0_0_1"/>
<reference evidence="1" key="2">
    <citation type="submission" date="2015-06" db="UniProtKB">
        <authorList>
            <consortium name="EnsemblMetazoa"/>
        </authorList>
    </citation>
    <scope>IDENTIFICATION</scope>
</reference>
<organism evidence="1 2">
    <name type="scientific">Tetranychus urticae</name>
    <name type="common">Two-spotted spider mite</name>
    <dbReference type="NCBI Taxonomy" id="32264"/>
    <lineage>
        <taxon>Eukaryota</taxon>
        <taxon>Metazoa</taxon>
        <taxon>Ecdysozoa</taxon>
        <taxon>Arthropoda</taxon>
        <taxon>Chelicerata</taxon>
        <taxon>Arachnida</taxon>
        <taxon>Acari</taxon>
        <taxon>Acariformes</taxon>
        <taxon>Trombidiformes</taxon>
        <taxon>Prostigmata</taxon>
        <taxon>Eleutherengona</taxon>
        <taxon>Raphignathae</taxon>
        <taxon>Tetranychoidea</taxon>
        <taxon>Tetranychidae</taxon>
        <taxon>Tetranychus</taxon>
    </lineage>
</organism>
<keyword evidence="2" id="KW-1185">Reference proteome</keyword>
<dbReference type="Proteomes" id="UP000015104">
    <property type="component" value="Unassembled WGS sequence"/>
</dbReference>
<reference evidence="2" key="1">
    <citation type="submission" date="2011-08" db="EMBL/GenBank/DDBJ databases">
        <authorList>
            <person name="Rombauts S."/>
        </authorList>
    </citation>
    <scope>NUCLEOTIDE SEQUENCE</scope>
    <source>
        <strain evidence="2">London</strain>
    </source>
</reference>
<accession>T1K5V9</accession>
<protein>
    <submittedName>
        <fullName evidence="1">Uncharacterized protein</fullName>
    </submittedName>
</protein>
<proteinExistence type="predicted"/>
<evidence type="ECO:0000313" key="1">
    <source>
        <dbReference type="EnsemblMetazoa" id="tetur05g07700.1"/>
    </source>
</evidence>
<dbReference type="EnsemblMetazoa" id="tetur05g07700.1">
    <property type="protein sequence ID" value="tetur05g07700.1"/>
    <property type="gene ID" value="tetur05g07700"/>
</dbReference>
<dbReference type="EMBL" id="CAEY01001591">
    <property type="status" value="NOT_ANNOTATED_CDS"/>
    <property type="molecule type" value="Genomic_DNA"/>
</dbReference>
<name>T1K5V9_TETUR</name>
<sequence>MGSIISKEWFHEKKETMLSTPKNKRIVNLGIDPRSPGVGRTPLQVCVKDGANESTMGTPLRAN</sequence>
<dbReference type="AlphaFoldDB" id="T1K5V9"/>